<proteinExistence type="predicted"/>
<name>A0A498P3X0_LABRO</name>
<evidence type="ECO:0000313" key="1">
    <source>
        <dbReference type="EMBL" id="RXN38137.1"/>
    </source>
</evidence>
<accession>A0A498P3X0</accession>
<gene>
    <name evidence="1" type="ORF">ROHU_001400</name>
</gene>
<dbReference type="EMBL" id="QBIY01005119">
    <property type="protein sequence ID" value="RXN38137.1"/>
    <property type="molecule type" value="Genomic_DNA"/>
</dbReference>
<protein>
    <submittedName>
        <fullName evidence="1">Guanylate cyclase 2G-like protein</fullName>
    </submittedName>
</protein>
<dbReference type="AlphaFoldDB" id="A0A498P3X0"/>
<comment type="caution">
    <text evidence="1">The sequence shown here is derived from an EMBL/GenBank/DDBJ whole genome shotgun (WGS) entry which is preliminary data.</text>
</comment>
<dbReference type="Proteomes" id="UP000290572">
    <property type="component" value="Unassembled WGS sequence"/>
</dbReference>
<reference evidence="1 2" key="1">
    <citation type="submission" date="2018-03" db="EMBL/GenBank/DDBJ databases">
        <title>Draft genome sequence of Rohu Carp (Labeo rohita).</title>
        <authorList>
            <person name="Das P."/>
            <person name="Kushwaha B."/>
            <person name="Joshi C.G."/>
            <person name="Kumar D."/>
            <person name="Nagpure N.S."/>
            <person name="Sahoo L."/>
            <person name="Das S.P."/>
            <person name="Bit A."/>
            <person name="Patnaik S."/>
            <person name="Meher P.K."/>
            <person name="Jayasankar P."/>
            <person name="Koringa P.G."/>
            <person name="Patel N.V."/>
            <person name="Hinsu A.T."/>
            <person name="Kumar R."/>
            <person name="Pandey M."/>
            <person name="Agarwal S."/>
            <person name="Srivastava S."/>
            <person name="Singh M."/>
            <person name="Iquebal M.A."/>
            <person name="Jaiswal S."/>
            <person name="Angadi U.B."/>
            <person name="Kumar N."/>
            <person name="Raza M."/>
            <person name="Shah T.M."/>
            <person name="Rai A."/>
            <person name="Jena J.K."/>
        </authorList>
    </citation>
    <scope>NUCLEOTIDE SEQUENCE [LARGE SCALE GENOMIC DNA]</scope>
    <source>
        <strain evidence="1">DASCIFA01</strain>
        <tissue evidence="1">Testis</tissue>
    </source>
</reference>
<evidence type="ECO:0000313" key="2">
    <source>
        <dbReference type="Proteomes" id="UP000290572"/>
    </source>
</evidence>
<organism evidence="1 2">
    <name type="scientific">Labeo rohita</name>
    <name type="common">Indian major carp</name>
    <name type="synonym">Cyprinus rohita</name>
    <dbReference type="NCBI Taxonomy" id="84645"/>
    <lineage>
        <taxon>Eukaryota</taxon>
        <taxon>Metazoa</taxon>
        <taxon>Chordata</taxon>
        <taxon>Craniata</taxon>
        <taxon>Vertebrata</taxon>
        <taxon>Euteleostomi</taxon>
        <taxon>Actinopterygii</taxon>
        <taxon>Neopterygii</taxon>
        <taxon>Teleostei</taxon>
        <taxon>Ostariophysi</taxon>
        <taxon>Cypriniformes</taxon>
        <taxon>Cyprinidae</taxon>
        <taxon>Labeoninae</taxon>
        <taxon>Labeonini</taxon>
        <taxon>Labeo</taxon>
    </lineage>
</organism>
<keyword evidence="2" id="KW-1185">Reference proteome</keyword>
<sequence>MPTSVLQPRRTKPCRANANAGQAASALHVMPILQVYQAKLLKSLDESGPDPEVFKELRRATDLALRTTKMTARAIGRSMGNLVVLDRHLWLTLTELEDTENMALLDAPVDPSGLFRVAVETFTETSAETIQGHQPLPA</sequence>